<keyword evidence="1" id="KW-0732">Signal</keyword>
<evidence type="ECO:0000313" key="3">
    <source>
        <dbReference type="EMBL" id="KMT22654.1"/>
    </source>
</evidence>
<comment type="caution">
    <text evidence="3">The sequence shown here is derived from an EMBL/GenBank/DDBJ whole genome shotgun (WGS) entry which is preliminary data.</text>
</comment>
<sequence length="189" mass="20821">MAKVFKKLSVALVGIISASMILASCTTAEKIKNDVNQGTNDVKQGAVKGVQDVKEGSKKVGEGAKDIGEDVVDKIKNAKAFLIGSWTGKEDSGDHYKISLYADSTYEVVENNAKGEEKAVYSGKYTVDNSKITLNQEKKREKGKVVEDKKVKKLTYNIVDNKVLKIKDESKKSEISLNRESNLFDKIIK</sequence>
<reference evidence="3 4" key="1">
    <citation type="submission" date="2015-06" db="EMBL/GenBank/DDBJ databases">
        <title>Draft genome sequence of the purine-degrading Clostridium cylindrosporum HC-1 (DSM 605).</title>
        <authorList>
            <person name="Poehlein A."/>
            <person name="Schiel-Bengelsdorf B."/>
            <person name="Bengelsdorf F."/>
            <person name="Daniel R."/>
            <person name="Duerre P."/>
        </authorList>
    </citation>
    <scope>NUCLEOTIDE SEQUENCE [LARGE SCALE GENOMIC DNA]</scope>
    <source>
        <strain evidence="3 4">DSM 605</strain>
    </source>
</reference>
<dbReference type="Proteomes" id="UP000036756">
    <property type="component" value="Unassembled WGS sequence"/>
</dbReference>
<evidence type="ECO:0000313" key="4">
    <source>
        <dbReference type="Proteomes" id="UP000036756"/>
    </source>
</evidence>
<dbReference type="PATRIC" id="fig|1121307.3.peg.2668"/>
<organism evidence="3 4">
    <name type="scientific">Clostridium cylindrosporum DSM 605</name>
    <dbReference type="NCBI Taxonomy" id="1121307"/>
    <lineage>
        <taxon>Bacteria</taxon>
        <taxon>Bacillati</taxon>
        <taxon>Bacillota</taxon>
        <taxon>Clostridia</taxon>
        <taxon>Eubacteriales</taxon>
        <taxon>Clostridiaceae</taxon>
        <taxon>Clostridium</taxon>
    </lineage>
</organism>
<accession>A0A0J8DEJ2</accession>
<dbReference type="AlphaFoldDB" id="A0A0J8DEJ2"/>
<feature type="domain" description="DUF3994" evidence="2">
    <location>
        <begin position="51"/>
        <end position="159"/>
    </location>
</feature>
<proteinExistence type="predicted"/>
<evidence type="ECO:0000259" key="2">
    <source>
        <dbReference type="Pfam" id="PF13159"/>
    </source>
</evidence>
<dbReference type="EMBL" id="LFVU01000006">
    <property type="protein sequence ID" value="KMT22654.1"/>
    <property type="molecule type" value="Genomic_DNA"/>
</dbReference>
<evidence type="ECO:0000256" key="1">
    <source>
        <dbReference type="SAM" id="SignalP"/>
    </source>
</evidence>
<protein>
    <recommendedName>
        <fullName evidence="2">DUF3994 domain-containing protein</fullName>
    </recommendedName>
</protein>
<dbReference type="RefSeq" id="WP_048569858.1">
    <property type="nucleotide sequence ID" value="NZ_LFVU01000006.1"/>
</dbReference>
<dbReference type="InterPro" id="IPR025057">
    <property type="entry name" value="DUF3994"/>
</dbReference>
<gene>
    <name evidence="3" type="ORF">CLCY_9c00850</name>
</gene>
<dbReference type="STRING" id="1121307.CLCY_9c00850"/>
<keyword evidence="4" id="KW-1185">Reference proteome</keyword>
<name>A0A0J8DEJ2_CLOCY</name>
<dbReference type="PROSITE" id="PS51257">
    <property type="entry name" value="PROKAR_LIPOPROTEIN"/>
    <property type="match status" value="1"/>
</dbReference>
<feature type="chain" id="PRO_5038697035" description="DUF3994 domain-containing protein" evidence="1">
    <location>
        <begin position="24"/>
        <end position="189"/>
    </location>
</feature>
<dbReference type="Pfam" id="PF13159">
    <property type="entry name" value="DUF3994"/>
    <property type="match status" value="1"/>
</dbReference>
<feature type="signal peptide" evidence="1">
    <location>
        <begin position="1"/>
        <end position="23"/>
    </location>
</feature>